<dbReference type="CDD" id="cd00483">
    <property type="entry name" value="HPPK"/>
    <property type="match status" value="1"/>
</dbReference>
<evidence type="ECO:0000313" key="9">
    <source>
        <dbReference type="EMBL" id="VAX08688.1"/>
    </source>
</evidence>
<evidence type="ECO:0000256" key="7">
    <source>
        <dbReference type="ARBA" id="ARBA00022909"/>
    </source>
</evidence>
<keyword evidence="6" id="KW-0067">ATP-binding</keyword>
<evidence type="ECO:0000256" key="4">
    <source>
        <dbReference type="ARBA" id="ARBA00022741"/>
    </source>
</evidence>
<dbReference type="PANTHER" id="PTHR43071:SF1">
    <property type="entry name" value="2-AMINO-4-HYDROXY-6-HYDROXYMETHYLDIHYDROPTERIDINE PYROPHOSPHOKINASE"/>
    <property type="match status" value="1"/>
</dbReference>
<accession>A0A3B1BB96</accession>
<dbReference type="Gene3D" id="3.30.70.560">
    <property type="entry name" value="7,8-Dihydro-6-hydroxymethylpterin-pyrophosphokinase HPPK"/>
    <property type="match status" value="1"/>
</dbReference>
<evidence type="ECO:0000256" key="1">
    <source>
        <dbReference type="ARBA" id="ARBA00005051"/>
    </source>
</evidence>
<sequence>MITAYIGLGANLDDPRAQLVQAIDELATLPNSQLLATSSFYRSSPMVLPGQSPETQPDYINAVASLETSLTPHALLDELQIIEQAHGRQRNGRRWGPRTLDLDILLYGNQQLNDKRLQVPHAGMAVRNFVLYPLQELVSEQLALPGMGRLADLLERCSLDGLEKITL</sequence>
<dbReference type="GO" id="GO:0046656">
    <property type="term" value="P:folic acid biosynthetic process"/>
    <property type="evidence" value="ECO:0007669"/>
    <property type="project" value="UniProtKB-KW"/>
</dbReference>
<dbReference type="GO" id="GO:0046654">
    <property type="term" value="P:tetrahydrofolate biosynthetic process"/>
    <property type="evidence" value="ECO:0007669"/>
    <property type="project" value="UniProtKB-UniPathway"/>
</dbReference>
<dbReference type="AlphaFoldDB" id="A0A3B1BB96"/>
<dbReference type="EC" id="2.7.6.3" evidence="2"/>
<keyword evidence="3 9" id="KW-0808">Transferase</keyword>
<name>A0A3B1BB96_9ZZZZ</name>
<dbReference type="NCBIfam" id="TIGR01498">
    <property type="entry name" value="folK"/>
    <property type="match status" value="1"/>
</dbReference>
<evidence type="ECO:0000256" key="6">
    <source>
        <dbReference type="ARBA" id="ARBA00022840"/>
    </source>
</evidence>
<feature type="domain" description="7,8-dihydro-6-hydroxymethylpterin-pyrophosphokinase" evidence="8">
    <location>
        <begin position="94"/>
        <end position="105"/>
    </location>
</feature>
<dbReference type="InterPro" id="IPR000550">
    <property type="entry name" value="Hppk"/>
</dbReference>
<gene>
    <name evidence="9" type="ORF">MNBD_GAMMA25-897</name>
</gene>
<dbReference type="GO" id="GO:0016301">
    <property type="term" value="F:kinase activity"/>
    <property type="evidence" value="ECO:0007669"/>
    <property type="project" value="UniProtKB-KW"/>
</dbReference>
<evidence type="ECO:0000256" key="3">
    <source>
        <dbReference type="ARBA" id="ARBA00022679"/>
    </source>
</evidence>
<dbReference type="GO" id="GO:0003848">
    <property type="term" value="F:2-amino-4-hydroxy-6-hydroxymethyldihydropteridine diphosphokinase activity"/>
    <property type="evidence" value="ECO:0007669"/>
    <property type="project" value="UniProtKB-EC"/>
</dbReference>
<proteinExistence type="predicted"/>
<comment type="pathway">
    <text evidence="1">Cofactor biosynthesis; tetrahydrofolate biosynthesis; 2-amino-4-hydroxy-6-hydroxymethyl-7,8-dihydropteridine diphosphate from 7,8-dihydroneopterin triphosphate: step 4/4.</text>
</comment>
<dbReference type="GO" id="GO:0005524">
    <property type="term" value="F:ATP binding"/>
    <property type="evidence" value="ECO:0007669"/>
    <property type="project" value="UniProtKB-KW"/>
</dbReference>
<organism evidence="9">
    <name type="scientific">hydrothermal vent metagenome</name>
    <dbReference type="NCBI Taxonomy" id="652676"/>
    <lineage>
        <taxon>unclassified sequences</taxon>
        <taxon>metagenomes</taxon>
        <taxon>ecological metagenomes</taxon>
    </lineage>
</organism>
<reference evidence="9" key="1">
    <citation type="submission" date="2018-06" db="EMBL/GenBank/DDBJ databases">
        <authorList>
            <person name="Zhirakovskaya E."/>
        </authorList>
    </citation>
    <scope>NUCLEOTIDE SEQUENCE</scope>
</reference>
<evidence type="ECO:0000259" key="8">
    <source>
        <dbReference type="PROSITE" id="PS00794"/>
    </source>
</evidence>
<dbReference type="InterPro" id="IPR035907">
    <property type="entry name" value="Hppk_sf"/>
</dbReference>
<keyword evidence="5 9" id="KW-0418">Kinase</keyword>
<protein>
    <recommendedName>
        <fullName evidence="2">2-amino-4-hydroxy-6-hydroxymethyldihydropteridine diphosphokinase</fullName>
        <ecNumber evidence="2">2.7.6.3</ecNumber>
    </recommendedName>
</protein>
<dbReference type="UniPathway" id="UPA00077">
    <property type="reaction ID" value="UER00155"/>
</dbReference>
<dbReference type="EMBL" id="UOFY01000028">
    <property type="protein sequence ID" value="VAX08688.1"/>
    <property type="molecule type" value="Genomic_DNA"/>
</dbReference>
<dbReference type="SUPFAM" id="SSF55083">
    <property type="entry name" value="6-hydroxymethyl-7,8-dihydropterin pyrophosphokinase, HPPK"/>
    <property type="match status" value="1"/>
</dbReference>
<evidence type="ECO:0000256" key="2">
    <source>
        <dbReference type="ARBA" id="ARBA00013253"/>
    </source>
</evidence>
<keyword evidence="4" id="KW-0547">Nucleotide-binding</keyword>
<evidence type="ECO:0000256" key="5">
    <source>
        <dbReference type="ARBA" id="ARBA00022777"/>
    </source>
</evidence>
<dbReference type="PROSITE" id="PS00794">
    <property type="entry name" value="HPPK"/>
    <property type="match status" value="1"/>
</dbReference>
<keyword evidence="7" id="KW-0289">Folate biosynthesis</keyword>
<dbReference type="Pfam" id="PF01288">
    <property type="entry name" value="HPPK"/>
    <property type="match status" value="1"/>
</dbReference>
<dbReference type="PANTHER" id="PTHR43071">
    <property type="entry name" value="2-AMINO-4-HYDROXY-6-HYDROXYMETHYLDIHYDROPTERIDINE PYROPHOSPHOKINASE"/>
    <property type="match status" value="1"/>
</dbReference>